<dbReference type="EMBL" id="CACVBM020001196">
    <property type="protein sequence ID" value="CAA7038665.1"/>
    <property type="molecule type" value="Genomic_DNA"/>
</dbReference>
<dbReference type="Proteomes" id="UP000467841">
    <property type="component" value="Unassembled WGS sequence"/>
</dbReference>
<name>A0A6D2J6B8_9BRAS</name>
<evidence type="ECO:0000313" key="3">
    <source>
        <dbReference type="Proteomes" id="UP000467841"/>
    </source>
</evidence>
<feature type="transmembrane region" description="Helical" evidence="1">
    <location>
        <begin position="51"/>
        <end position="73"/>
    </location>
</feature>
<organism evidence="2 3">
    <name type="scientific">Microthlaspi erraticum</name>
    <dbReference type="NCBI Taxonomy" id="1685480"/>
    <lineage>
        <taxon>Eukaryota</taxon>
        <taxon>Viridiplantae</taxon>
        <taxon>Streptophyta</taxon>
        <taxon>Embryophyta</taxon>
        <taxon>Tracheophyta</taxon>
        <taxon>Spermatophyta</taxon>
        <taxon>Magnoliopsida</taxon>
        <taxon>eudicotyledons</taxon>
        <taxon>Gunneridae</taxon>
        <taxon>Pentapetalae</taxon>
        <taxon>rosids</taxon>
        <taxon>malvids</taxon>
        <taxon>Brassicales</taxon>
        <taxon>Brassicaceae</taxon>
        <taxon>Coluteocarpeae</taxon>
        <taxon>Microthlaspi</taxon>
    </lineage>
</organism>
<evidence type="ECO:0000313" key="2">
    <source>
        <dbReference type="EMBL" id="CAA7038665.1"/>
    </source>
</evidence>
<proteinExistence type="predicted"/>
<evidence type="ECO:0000256" key="1">
    <source>
        <dbReference type="SAM" id="Phobius"/>
    </source>
</evidence>
<reference evidence="2" key="1">
    <citation type="submission" date="2020-01" db="EMBL/GenBank/DDBJ databases">
        <authorList>
            <person name="Mishra B."/>
        </authorList>
    </citation>
    <scope>NUCLEOTIDE SEQUENCE [LARGE SCALE GENOMIC DNA]</scope>
</reference>
<sequence length="85" mass="9731">MLKELHVMVKFEEGRVEFLSLEAINGVFTSIVTTLDGLFFAINFLSRSHPVILMVQMVAWFVVGVVLLCISNLSQMLPSWFGRYY</sequence>
<keyword evidence="1" id="KW-1133">Transmembrane helix</keyword>
<keyword evidence="1" id="KW-0472">Membrane</keyword>
<gene>
    <name evidence="2" type="ORF">MERR_LOCUS25900</name>
</gene>
<feature type="transmembrane region" description="Helical" evidence="1">
    <location>
        <begin position="21"/>
        <end position="45"/>
    </location>
</feature>
<protein>
    <submittedName>
        <fullName evidence="2">Uncharacterized protein</fullName>
    </submittedName>
</protein>
<keyword evidence="3" id="KW-1185">Reference proteome</keyword>
<dbReference type="AlphaFoldDB" id="A0A6D2J6B8"/>
<comment type="caution">
    <text evidence="2">The sequence shown here is derived from an EMBL/GenBank/DDBJ whole genome shotgun (WGS) entry which is preliminary data.</text>
</comment>
<accession>A0A6D2J6B8</accession>
<keyword evidence="1" id="KW-0812">Transmembrane</keyword>